<evidence type="ECO:0000256" key="2">
    <source>
        <dbReference type="ARBA" id="ARBA00022737"/>
    </source>
</evidence>
<organism evidence="5 6">
    <name type="scientific">Xanthoceras sorbifolium</name>
    <dbReference type="NCBI Taxonomy" id="99658"/>
    <lineage>
        <taxon>Eukaryota</taxon>
        <taxon>Viridiplantae</taxon>
        <taxon>Streptophyta</taxon>
        <taxon>Embryophyta</taxon>
        <taxon>Tracheophyta</taxon>
        <taxon>Spermatophyta</taxon>
        <taxon>Magnoliopsida</taxon>
        <taxon>eudicotyledons</taxon>
        <taxon>Gunneridae</taxon>
        <taxon>Pentapetalae</taxon>
        <taxon>rosids</taxon>
        <taxon>malvids</taxon>
        <taxon>Sapindales</taxon>
        <taxon>Sapindaceae</taxon>
        <taxon>Xanthoceroideae</taxon>
        <taxon>Xanthoceras</taxon>
    </lineage>
</organism>
<comment type="caution">
    <text evidence="5">The sequence shown here is derived from an EMBL/GenBank/DDBJ whole genome shotgun (WGS) entry which is preliminary data.</text>
</comment>
<feature type="compositionally biased region" description="Basic and acidic residues" evidence="4">
    <location>
        <begin position="49"/>
        <end position="58"/>
    </location>
</feature>
<dbReference type="SUPFAM" id="SSF50978">
    <property type="entry name" value="WD40 repeat-like"/>
    <property type="match status" value="2"/>
</dbReference>
<dbReference type="InterPro" id="IPR019775">
    <property type="entry name" value="WD40_repeat_CS"/>
</dbReference>
<name>A0ABQ8IMV6_9ROSI</name>
<proteinExistence type="predicted"/>
<evidence type="ECO:0000313" key="5">
    <source>
        <dbReference type="EMBL" id="KAH7577733.1"/>
    </source>
</evidence>
<dbReference type="PROSITE" id="PS50294">
    <property type="entry name" value="WD_REPEATS_REGION"/>
    <property type="match status" value="1"/>
</dbReference>
<keyword evidence="2" id="KW-0677">Repeat</keyword>
<dbReference type="InterPro" id="IPR001680">
    <property type="entry name" value="WD40_rpt"/>
</dbReference>
<evidence type="ECO:0000256" key="3">
    <source>
        <dbReference type="PROSITE-ProRule" id="PRU00221"/>
    </source>
</evidence>
<sequence length="835" mass="90448">MTGHPSPLDRNSRSQPSNHLHQSHRGRNVSHLLAQREISPRTRNIPKRQWREGSRSDACRASTTSARDARLGLISWVEAESLRHLSAKYCPLVPPPRSTIAAAFSPDGRTLASTHGDHTVKIIDCQTGNCLKVLTGHRRTPWVVRFHPLRPEILASGSLDHEVRLWDANTSECIGSRDFCNATLILALVTSAVVYRPIASIAFHAEGELLAVASGHKLYIWHYNNRGEASSPSIVLKTRRSLRAVHFHPHAAPFLLTAEVNDIDSSDSSMARATSPGYLRYPPPAVFVTNAQSNDRVNLAAELPLMSLPFLFVPSFPMDDSRVDLEHANRHVGSSNMEVDSAASMQFQANASVANQHNSVVSPMETISVIPSGSSPAAENNSFPDGMESGASDSRVEAMDTDEMQPAGRSQPIASSNLETLGGAMRGISANISSRPGVTDFGQLQQFLPFRDPTCWELPFLQGWLMGQSQAGVHSMLPLNDGDRDHSAHYLVSSSTFQQSTYNSEAPAASLAAPGSINISGVLGRSGRYQIPHSRFSVSESGEAAAPSSTLHDGTDTQPIISRIQSELATSLAAAAAAELPCTVKLRVWSHDIKNPCAPLNAERCCLTIPHAVLCSEMGAHFSPCGRFLAACVACVLPCTEADPGLQTLLHQEPGAATSPTRHPISAHQVMYELRIYSLEESTFGLVLASRAIRAAHCLTSIQFSPTSEHILLAYGRRHGSLLKSIVIDGETTSPIYTVLEVYRVSDMELVRVLPSAEDEVNVACFHPFAGGGLVYGTKEGKLRVLQYDGAHDSNCSGPNYFTAENMAEDFSACLMRNGFVFAAGYLSLFNSDYQ</sequence>
<dbReference type="Pfam" id="PF00400">
    <property type="entry name" value="WD40"/>
    <property type="match status" value="2"/>
</dbReference>
<evidence type="ECO:0000256" key="1">
    <source>
        <dbReference type="ARBA" id="ARBA00022574"/>
    </source>
</evidence>
<dbReference type="SMART" id="SM00320">
    <property type="entry name" value="WD40"/>
    <property type="match status" value="4"/>
</dbReference>
<reference evidence="5 6" key="1">
    <citation type="submission" date="2021-02" db="EMBL/GenBank/DDBJ databases">
        <title>Plant Genome Project.</title>
        <authorList>
            <person name="Zhang R.-G."/>
        </authorList>
    </citation>
    <scope>NUCLEOTIDE SEQUENCE [LARGE SCALE GENOMIC DNA]</scope>
    <source>
        <tissue evidence="5">Leaves</tissue>
    </source>
</reference>
<feature type="repeat" description="WD" evidence="3">
    <location>
        <begin position="134"/>
        <end position="176"/>
    </location>
</feature>
<accession>A0ABQ8IMV6</accession>
<dbReference type="Proteomes" id="UP000827721">
    <property type="component" value="Unassembled WGS sequence"/>
</dbReference>
<feature type="compositionally biased region" description="Polar residues" evidence="4">
    <location>
        <begin position="372"/>
        <end position="383"/>
    </location>
</feature>
<feature type="region of interest" description="Disordered" evidence="4">
    <location>
        <begin position="372"/>
        <end position="393"/>
    </location>
</feature>
<gene>
    <name evidence="5" type="ORF">JRO89_XS01G0292000</name>
</gene>
<dbReference type="InterPro" id="IPR052596">
    <property type="entry name" value="AMBRA1_autophagy"/>
</dbReference>
<dbReference type="Gene3D" id="2.130.10.10">
    <property type="entry name" value="YVTN repeat-like/Quinoprotein amine dehydrogenase"/>
    <property type="match status" value="1"/>
</dbReference>
<dbReference type="EMBL" id="JAFEMO010000001">
    <property type="protein sequence ID" value="KAH7577733.1"/>
    <property type="molecule type" value="Genomic_DNA"/>
</dbReference>
<dbReference type="PROSITE" id="PS00678">
    <property type="entry name" value="WD_REPEATS_1"/>
    <property type="match status" value="1"/>
</dbReference>
<feature type="region of interest" description="Disordered" evidence="4">
    <location>
        <begin position="1"/>
        <end position="62"/>
    </location>
</feature>
<dbReference type="PANTHER" id="PTHR22874">
    <property type="entry name" value="ACTIVATING MOLECULE IN BECN1-REGULATED AUTOPHAGY PROTEIN 1"/>
    <property type="match status" value="1"/>
</dbReference>
<dbReference type="PANTHER" id="PTHR22874:SF8">
    <property type="entry name" value="TRANSDUCIN FAMILY PROTEIN _ WD-40 REPEAT FAMILY PROTEIN"/>
    <property type="match status" value="1"/>
</dbReference>
<evidence type="ECO:0000313" key="6">
    <source>
        <dbReference type="Proteomes" id="UP000827721"/>
    </source>
</evidence>
<keyword evidence="6" id="KW-1185">Reference proteome</keyword>
<dbReference type="InterPro" id="IPR015943">
    <property type="entry name" value="WD40/YVTN_repeat-like_dom_sf"/>
</dbReference>
<dbReference type="InterPro" id="IPR036322">
    <property type="entry name" value="WD40_repeat_dom_sf"/>
</dbReference>
<evidence type="ECO:0008006" key="7">
    <source>
        <dbReference type="Google" id="ProtNLM"/>
    </source>
</evidence>
<dbReference type="PROSITE" id="PS50082">
    <property type="entry name" value="WD_REPEATS_2"/>
    <property type="match status" value="1"/>
</dbReference>
<evidence type="ECO:0000256" key="4">
    <source>
        <dbReference type="SAM" id="MobiDB-lite"/>
    </source>
</evidence>
<protein>
    <recommendedName>
        <fullName evidence="7">Transducin family protein / WD-40 repeat family protein</fullName>
    </recommendedName>
</protein>
<keyword evidence="1 3" id="KW-0853">WD repeat</keyword>